<feature type="region of interest" description="Disordered" evidence="1">
    <location>
        <begin position="1"/>
        <end position="73"/>
    </location>
</feature>
<dbReference type="Proteomes" id="UP001385951">
    <property type="component" value="Unassembled WGS sequence"/>
</dbReference>
<reference evidence="2 3" key="1">
    <citation type="submission" date="2022-09" db="EMBL/GenBank/DDBJ databases">
        <authorList>
            <person name="Palmer J.M."/>
        </authorList>
    </citation>
    <scope>NUCLEOTIDE SEQUENCE [LARGE SCALE GENOMIC DNA]</scope>
    <source>
        <strain evidence="2 3">DSM 7382</strain>
    </source>
</reference>
<dbReference type="AlphaFoldDB" id="A0AAW0FK23"/>
<comment type="caution">
    <text evidence="2">The sequence shown here is derived from an EMBL/GenBank/DDBJ whole genome shotgun (WGS) entry which is preliminary data.</text>
</comment>
<evidence type="ECO:0000313" key="2">
    <source>
        <dbReference type="EMBL" id="KAK7679697.1"/>
    </source>
</evidence>
<evidence type="ECO:0000313" key="3">
    <source>
        <dbReference type="Proteomes" id="UP001385951"/>
    </source>
</evidence>
<gene>
    <name evidence="2" type="ORF">QCA50_017195</name>
</gene>
<dbReference type="EMBL" id="JASBNA010000056">
    <property type="protein sequence ID" value="KAK7679697.1"/>
    <property type="molecule type" value="Genomic_DNA"/>
</dbReference>
<keyword evidence="3" id="KW-1185">Reference proteome</keyword>
<organism evidence="2 3">
    <name type="scientific">Cerrena zonata</name>
    <dbReference type="NCBI Taxonomy" id="2478898"/>
    <lineage>
        <taxon>Eukaryota</taxon>
        <taxon>Fungi</taxon>
        <taxon>Dikarya</taxon>
        <taxon>Basidiomycota</taxon>
        <taxon>Agaricomycotina</taxon>
        <taxon>Agaricomycetes</taxon>
        <taxon>Polyporales</taxon>
        <taxon>Cerrenaceae</taxon>
        <taxon>Cerrena</taxon>
    </lineage>
</organism>
<feature type="compositionally biased region" description="Acidic residues" evidence="1">
    <location>
        <begin position="45"/>
        <end position="70"/>
    </location>
</feature>
<accession>A0AAW0FK23</accession>
<evidence type="ECO:0000256" key="1">
    <source>
        <dbReference type="SAM" id="MobiDB-lite"/>
    </source>
</evidence>
<feature type="compositionally biased region" description="Acidic residues" evidence="1">
    <location>
        <begin position="12"/>
        <end position="26"/>
    </location>
</feature>
<name>A0AAW0FK23_9APHY</name>
<protein>
    <submittedName>
        <fullName evidence="2">Uncharacterized protein</fullName>
    </submittedName>
</protein>
<sequence length="91" mass="10403">MKRLLKKIGIEDGGDNGSESESDSDNQESAYMTANSFAINKSVNDEDEAHDLLEFSDDPGNEDNEDERDEITDRQIMPKVFELMDFDFDFE</sequence>
<proteinExistence type="predicted"/>
<feature type="compositionally biased region" description="Polar residues" evidence="1">
    <location>
        <begin position="30"/>
        <end position="42"/>
    </location>
</feature>